<evidence type="ECO:0000256" key="7">
    <source>
        <dbReference type="RuleBase" id="RU363032"/>
    </source>
</evidence>
<dbReference type="AlphaFoldDB" id="A0A4Z0R3Q7"/>
<keyword evidence="10" id="KW-1185">Reference proteome</keyword>
<dbReference type="OrthoDB" id="9789439at2"/>
<dbReference type="InterPro" id="IPR045621">
    <property type="entry name" value="BPD_transp_1_N"/>
</dbReference>
<feature type="transmembrane region" description="Helical" evidence="7">
    <location>
        <begin position="232"/>
        <end position="255"/>
    </location>
</feature>
<feature type="transmembrane region" description="Helical" evidence="7">
    <location>
        <begin position="129"/>
        <end position="154"/>
    </location>
</feature>
<evidence type="ECO:0000259" key="8">
    <source>
        <dbReference type="PROSITE" id="PS50928"/>
    </source>
</evidence>
<reference evidence="9 10" key="1">
    <citation type="submission" date="2019-03" db="EMBL/GenBank/DDBJ databases">
        <title>Draft Genome Sequence of Desulfosporosinus fructosivorans Strain 63.6F, Isolated from Marine Sediment in the Baltic Sea.</title>
        <authorList>
            <person name="Hausmann B."/>
            <person name="Vandieken V."/>
            <person name="Pjevac P."/>
            <person name="Schreck K."/>
            <person name="Herbold C.W."/>
            <person name="Loy A."/>
        </authorList>
    </citation>
    <scope>NUCLEOTIDE SEQUENCE [LARGE SCALE GENOMIC DNA]</scope>
    <source>
        <strain evidence="9 10">63.6F</strain>
    </source>
</reference>
<organism evidence="9 10">
    <name type="scientific">Desulfosporosinus fructosivorans</name>
    <dbReference type="NCBI Taxonomy" id="2018669"/>
    <lineage>
        <taxon>Bacteria</taxon>
        <taxon>Bacillati</taxon>
        <taxon>Bacillota</taxon>
        <taxon>Clostridia</taxon>
        <taxon>Eubacteriales</taxon>
        <taxon>Desulfitobacteriaceae</taxon>
        <taxon>Desulfosporosinus</taxon>
    </lineage>
</organism>
<dbReference type="RefSeq" id="WP_135548786.1">
    <property type="nucleotide sequence ID" value="NZ_SPQQ01000006.1"/>
</dbReference>
<comment type="subcellular location">
    <subcellularLocation>
        <location evidence="1 7">Cell membrane</location>
        <topology evidence="1 7">Multi-pass membrane protein</topology>
    </subcellularLocation>
</comment>
<comment type="caution">
    <text evidence="9">The sequence shown here is derived from an EMBL/GenBank/DDBJ whole genome shotgun (WGS) entry which is preliminary data.</text>
</comment>
<proteinExistence type="inferred from homology"/>
<feature type="domain" description="ABC transmembrane type-1" evidence="8">
    <location>
        <begin position="94"/>
        <end position="293"/>
    </location>
</feature>
<dbReference type="CDD" id="cd06261">
    <property type="entry name" value="TM_PBP2"/>
    <property type="match status" value="1"/>
</dbReference>
<protein>
    <submittedName>
        <fullName evidence="9">ABC transporter permease</fullName>
    </submittedName>
</protein>
<dbReference type="PROSITE" id="PS50928">
    <property type="entry name" value="ABC_TM1"/>
    <property type="match status" value="1"/>
</dbReference>
<sequence>MAKFLLQRIASALLVLFLVVSLTFVLMHSIPGGPFSSEKQVPPAVMKNLEERYHLNDSLSKQYIDYMKNVAQFNLGPTFRYEGRTVNDLIKDGLPKTATIGFLASIFALGGGLILGSIAALWHNRTPDAVATFIATIGVSVPSFVMATFLQYYLGYKLGLFPPVGWNNGALRNLVLPSIALGAFPIAQITRLMRTSMLDVLNQDYIRTARSKGLPGYVIIGRHAMRNALLPVITYLGPFFAYILTGNFVVEFVFGIPGIGQFFVTSITNRDYSTIMGMTVLFCSLLVVFNLLVDIAYTVIDPRIKLTGQKGA</sequence>
<dbReference type="GO" id="GO:0055085">
    <property type="term" value="P:transmembrane transport"/>
    <property type="evidence" value="ECO:0007669"/>
    <property type="project" value="InterPro"/>
</dbReference>
<keyword evidence="3" id="KW-1003">Cell membrane</keyword>
<keyword evidence="6 7" id="KW-0472">Membrane</keyword>
<dbReference type="EMBL" id="SPQQ01000006">
    <property type="protein sequence ID" value="TGE36793.1"/>
    <property type="molecule type" value="Genomic_DNA"/>
</dbReference>
<comment type="similarity">
    <text evidence="7">Belongs to the binding-protein-dependent transport system permease family.</text>
</comment>
<dbReference type="GO" id="GO:0005886">
    <property type="term" value="C:plasma membrane"/>
    <property type="evidence" value="ECO:0007669"/>
    <property type="project" value="UniProtKB-SubCell"/>
</dbReference>
<dbReference type="SUPFAM" id="SSF161098">
    <property type="entry name" value="MetI-like"/>
    <property type="match status" value="1"/>
</dbReference>
<feature type="transmembrane region" description="Helical" evidence="7">
    <location>
        <begin position="174"/>
        <end position="193"/>
    </location>
</feature>
<dbReference type="PANTHER" id="PTHR43163">
    <property type="entry name" value="DIPEPTIDE TRANSPORT SYSTEM PERMEASE PROTEIN DPPB-RELATED"/>
    <property type="match status" value="1"/>
</dbReference>
<feature type="transmembrane region" description="Helical" evidence="7">
    <location>
        <begin position="275"/>
        <end position="300"/>
    </location>
</feature>
<dbReference type="Gene3D" id="1.10.3720.10">
    <property type="entry name" value="MetI-like"/>
    <property type="match status" value="1"/>
</dbReference>
<dbReference type="PANTHER" id="PTHR43163:SF6">
    <property type="entry name" value="DIPEPTIDE TRANSPORT SYSTEM PERMEASE PROTEIN DPPB-RELATED"/>
    <property type="match status" value="1"/>
</dbReference>
<dbReference type="InterPro" id="IPR000515">
    <property type="entry name" value="MetI-like"/>
</dbReference>
<evidence type="ECO:0000313" key="10">
    <source>
        <dbReference type="Proteomes" id="UP000298460"/>
    </source>
</evidence>
<keyword evidence="5 7" id="KW-1133">Transmembrane helix</keyword>
<evidence type="ECO:0000256" key="5">
    <source>
        <dbReference type="ARBA" id="ARBA00022989"/>
    </source>
</evidence>
<accession>A0A4Z0R3Q7</accession>
<evidence type="ECO:0000256" key="3">
    <source>
        <dbReference type="ARBA" id="ARBA00022475"/>
    </source>
</evidence>
<evidence type="ECO:0000256" key="1">
    <source>
        <dbReference type="ARBA" id="ARBA00004651"/>
    </source>
</evidence>
<evidence type="ECO:0000313" key="9">
    <source>
        <dbReference type="EMBL" id="TGE36793.1"/>
    </source>
</evidence>
<keyword evidence="2 7" id="KW-0813">Transport</keyword>
<dbReference type="Pfam" id="PF19300">
    <property type="entry name" value="BPD_transp_1_N"/>
    <property type="match status" value="1"/>
</dbReference>
<evidence type="ECO:0000256" key="6">
    <source>
        <dbReference type="ARBA" id="ARBA00023136"/>
    </source>
</evidence>
<dbReference type="Proteomes" id="UP000298460">
    <property type="component" value="Unassembled WGS sequence"/>
</dbReference>
<feature type="transmembrane region" description="Helical" evidence="7">
    <location>
        <begin position="12"/>
        <end position="30"/>
    </location>
</feature>
<evidence type="ECO:0000256" key="2">
    <source>
        <dbReference type="ARBA" id="ARBA00022448"/>
    </source>
</evidence>
<dbReference type="Pfam" id="PF00528">
    <property type="entry name" value="BPD_transp_1"/>
    <property type="match status" value="1"/>
</dbReference>
<keyword evidence="4 7" id="KW-0812">Transmembrane</keyword>
<feature type="transmembrane region" description="Helical" evidence="7">
    <location>
        <begin position="100"/>
        <end position="122"/>
    </location>
</feature>
<evidence type="ECO:0000256" key="4">
    <source>
        <dbReference type="ARBA" id="ARBA00022692"/>
    </source>
</evidence>
<dbReference type="InterPro" id="IPR035906">
    <property type="entry name" value="MetI-like_sf"/>
</dbReference>
<name>A0A4Z0R3Q7_9FIRM</name>
<gene>
    <name evidence="9" type="ORF">E4K67_16910</name>
</gene>